<reference evidence="8 9" key="1">
    <citation type="submission" date="2024-02" db="EMBL/GenBank/DDBJ databases">
        <title>High-quality chromosome-scale genome assembly of Pensacola bahiagrass (Paspalum notatum Flugge var. saurae).</title>
        <authorList>
            <person name="Vega J.M."/>
            <person name="Podio M."/>
            <person name="Orjuela J."/>
            <person name="Siena L.A."/>
            <person name="Pessino S.C."/>
            <person name="Combes M.C."/>
            <person name="Mariac C."/>
            <person name="Albertini E."/>
            <person name="Pupilli F."/>
            <person name="Ortiz J.P.A."/>
            <person name="Leblanc O."/>
        </authorList>
    </citation>
    <scope>NUCLEOTIDE SEQUENCE [LARGE SCALE GENOMIC DNA]</scope>
    <source>
        <strain evidence="8">R1</strain>
        <tissue evidence="8">Leaf</tissue>
    </source>
</reference>
<name>A0AAQ3STS3_PASNO</name>
<gene>
    <name evidence="8" type="ORF">U9M48_010623</name>
</gene>
<dbReference type="GO" id="GO:0005506">
    <property type="term" value="F:iron ion binding"/>
    <property type="evidence" value="ECO:0007669"/>
    <property type="project" value="InterPro"/>
</dbReference>
<dbReference type="InterPro" id="IPR001128">
    <property type="entry name" value="Cyt_P450"/>
</dbReference>
<dbReference type="InterPro" id="IPR036396">
    <property type="entry name" value="Cyt_P450_sf"/>
</dbReference>
<dbReference type="InterPro" id="IPR050651">
    <property type="entry name" value="Plant_Cytochrome_P450_Monoox"/>
</dbReference>
<dbReference type="GO" id="GO:0016705">
    <property type="term" value="F:oxidoreductase activity, acting on paired donors, with incorporation or reduction of molecular oxygen"/>
    <property type="evidence" value="ECO:0007669"/>
    <property type="project" value="InterPro"/>
</dbReference>
<keyword evidence="7" id="KW-0732">Signal</keyword>
<keyword evidence="2 5" id="KW-0479">Metal-binding</keyword>
<dbReference type="GO" id="GO:0020037">
    <property type="term" value="F:heme binding"/>
    <property type="evidence" value="ECO:0007669"/>
    <property type="project" value="InterPro"/>
</dbReference>
<dbReference type="Proteomes" id="UP001341281">
    <property type="component" value="Chromosome 02"/>
</dbReference>
<evidence type="ECO:0000256" key="4">
    <source>
        <dbReference type="ARBA" id="ARBA00023004"/>
    </source>
</evidence>
<evidence type="ECO:0000256" key="2">
    <source>
        <dbReference type="ARBA" id="ARBA00022723"/>
    </source>
</evidence>
<dbReference type="PRINTS" id="PR00385">
    <property type="entry name" value="P450"/>
</dbReference>
<evidence type="ECO:0000256" key="7">
    <source>
        <dbReference type="SAM" id="SignalP"/>
    </source>
</evidence>
<dbReference type="PANTHER" id="PTHR47947">
    <property type="entry name" value="CYTOCHROME P450 82C3-RELATED"/>
    <property type="match status" value="1"/>
</dbReference>
<dbReference type="InterPro" id="IPR017972">
    <property type="entry name" value="Cyt_P450_CS"/>
</dbReference>
<dbReference type="Pfam" id="PF00067">
    <property type="entry name" value="p450"/>
    <property type="match status" value="1"/>
</dbReference>
<feature type="binding site" description="axial binding residue" evidence="5">
    <location>
        <position position="456"/>
    </location>
    <ligand>
        <name>heme</name>
        <dbReference type="ChEBI" id="CHEBI:30413"/>
    </ligand>
    <ligandPart>
        <name>Fe</name>
        <dbReference type="ChEBI" id="CHEBI:18248"/>
    </ligandPart>
</feature>
<dbReference type="InterPro" id="IPR002401">
    <property type="entry name" value="Cyt_P450_E_grp-I"/>
</dbReference>
<evidence type="ECO:0000256" key="5">
    <source>
        <dbReference type="PIRSR" id="PIRSR602401-1"/>
    </source>
</evidence>
<evidence type="ECO:0000256" key="3">
    <source>
        <dbReference type="ARBA" id="ARBA00023002"/>
    </source>
</evidence>
<evidence type="ECO:0000256" key="6">
    <source>
        <dbReference type="RuleBase" id="RU000461"/>
    </source>
</evidence>
<keyword evidence="4 5" id="KW-0408">Iron</keyword>
<feature type="chain" id="PRO_5042945267" description="Cytochrome P450" evidence="7">
    <location>
        <begin position="27"/>
        <end position="520"/>
    </location>
</feature>
<comment type="similarity">
    <text evidence="6">Belongs to the cytochrome P450 family.</text>
</comment>
<dbReference type="FunFam" id="1.10.630.10:FF:000257">
    <property type="entry name" value="Os02g0503850 protein"/>
    <property type="match status" value="1"/>
</dbReference>
<evidence type="ECO:0000256" key="1">
    <source>
        <dbReference type="ARBA" id="ARBA00022617"/>
    </source>
</evidence>
<evidence type="ECO:0008006" key="10">
    <source>
        <dbReference type="Google" id="ProtNLM"/>
    </source>
</evidence>
<accession>A0AAQ3STS3</accession>
<evidence type="ECO:0000313" key="8">
    <source>
        <dbReference type="EMBL" id="WVZ60630.1"/>
    </source>
</evidence>
<dbReference type="PRINTS" id="PR00463">
    <property type="entry name" value="EP450I"/>
</dbReference>
<keyword evidence="9" id="KW-1185">Reference proteome</keyword>
<sequence length="520" mass="57297">MDKAYVAALSFAFLFLLRYLLGRVAGGHGNGSGKGKAAHRLPPSPPAVPFLGHLYLVKMPFHAVLTGLAARYGPVFSMRMGSRRTVVVSSPECAKECFTEHDVTFANRPEFVSQNLVSFGGAGLAQSRYGPYWRNLRRVASVQLLSAHRVACMTPTISAEVRAMVRRMNRAAAAVPAGAARVQLKGRLFELSLSVLMETIAQTKTSRTEVNADSDMSPEAHEFKRTVDEVLPYLGSANAWDYLPVLRWFDVFGVRNKIVAAMRRRDAFLRRLIDAERRRLDDGGDSEKKSMLAVLLSLQKSEPEVYTDTMIMALTANLFGAGTETTSTSTEWAMSLLLNHPEALKKAQAEIDAVVGNSRLVTADDVPRLGYLQCIINETLRLYPGAPLLLPHESSADCKVGGYDVPRGTMLIVNVYAIHRDPAVWEHPAEFRPERFEDGKAEGRLLMPFGMGRRKCPGETLALRTVGLVLGTLIQCFHWNRVDGVEVDMAEGGGLTMPKVVPLEATCRPREAMRGVLQQL</sequence>
<dbReference type="GO" id="GO:0004497">
    <property type="term" value="F:monooxygenase activity"/>
    <property type="evidence" value="ECO:0007669"/>
    <property type="project" value="UniProtKB-KW"/>
</dbReference>
<evidence type="ECO:0000313" key="9">
    <source>
        <dbReference type="Proteomes" id="UP001341281"/>
    </source>
</evidence>
<keyword evidence="3 6" id="KW-0560">Oxidoreductase</keyword>
<dbReference type="EMBL" id="CP144746">
    <property type="protein sequence ID" value="WVZ60630.1"/>
    <property type="molecule type" value="Genomic_DNA"/>
</dbReference>
<dbReference type="AlphaFoldDB" id="A0AAQ3STS3"/>
<dbReference type="PROSITE" id="PS00086">
    <property type="entry name" value="CYTOCHROME_P450"/>
    <property type="match status" value="1"/>
</dbReference>
<proteinExistence type="inferred from homology"/>
<dbReference type="Gene3D" id="1.10.630.10">
    <property type="entry name" value="Cytochrome P450"/>
    <property type="match status" value="1"/>
</dbReference>
<dbReference type="SUPFAM" id="SSF48264">
    <property type="entry name" value="Cytochrome P450"/>
    <property type="match status" value="1"/>
</dbReference>
<keyword evidence="6" id="KW-0503">Monooxygenase</keyword>
<dbReference type="PANTHER" id="PTHR47947:SF23">
    <property type="entry name" value="CYTOCHROME P450 FAMILY PROTEIN, EXPRESSED"/>
    <property type="match status" value="1"/>
</dbReference>
<comment type="cofactor">
    <cofactor evidence="5">
        <name>heme</name>
        <dbReference type="ChEBI" id="CHEBI:30413"/>
    </cofactor>
</comment>
<feature type="signal peptide" evidence="7">
    <location>
        <begin position="1"/>
        <end position="26"/>
    </location>
</feature>
<organism evidence="8 9">
    <name type="scientific">Paspalum notatum var. saurae</name>
    <dbReference type="NCBI Taxonomy" id="547442"/>
    <lineage>
        <taxon>Eukaryota</taxon>
        <taxon>Viridiplantae</taxon>
        <taxon>Streptophyta</taxon>
        <taxon>Embryophyta</taxon>
        <taxon>Tracheophyta</taxon>
        <taxon>Spermatophyta</taxon>
        <taxon>Magnoliopsida</taxon>
        <taxon>Liliopsida</taxon>
        <taxon>Poales</taxon>
        <taxon>Poaceae</taxon>
        <taxon>PACMAD clade</taxon>
        <taxon>Panicoideae</taxon>
        <taxon>Andropogonodae</taxon>
        <taxon>Paspaleae</taxon>
        <taxon>Paspalinae</taxon>
        <taxon>Paspalum</taxon>
    </lineage>
</organism>
<protein>
    <recommendedName>
        <fullName evidence="10">Cytochrome P450</fullName>
    </recommendedName>
</protein>
<dbReference type="FunFam" id="1.10.630.10:FF:000104">
    <property type="entry name" value="Cytochrome P450 family 81 subfamily D polypeptide 8"/>
    <property type="match status" value="1"/>
</dbReference>
<keyword evidence="1 5" id="KW-0349">Heme</keyword>